<dbReference type="PANTHER" id="PTHR46203">
    <property type="entry name" value="PROBABLE PEPTIDE CHAIN RELEASE FACTOR C12ORF65"/>
    <property type="match status" value="1"/>
</dbReference>
<gene>
    <name evidence="7" type="ORF">LECACI_7A000892</name>
</gene>
<dbReference type="FunFam" id="3.30.160.20:FF:000065">
    <property type="entry name" value="Peptidyl-tRNA hydrolase domain protein"/>
    <property type="match status" value="1"/>
</dbReference>
<feature type="compositionally biased region" description="Basic and acidic residues" evidence="5">
    <location>
        <begin position="99"/>
        <end position="108"/>
    </location>
</feature>
<comment type="subcellular location">
    <subcellularLocation>
        <location evidence="1">Mitochondrion</location>
    </subcellularLocation>
</comment>
<feature type="compositionally biased region" description="Polar residues" evidence="5">
    <location>
        <begin position="161"/>
        <end position="182"/>
    </location>
</feature>
<dbReference type="InterPro" id="IPR045853">
    <property type="entry name" value="Pep_chain_release_fac_I_sf"/>
</dbReference>
<dbReference type="GO" id="GO:0005739">
    <property type="term" value="C:mitochondrion"/>
    <property type="evidence" value="ECO:0007669"/>
    <property type="project" value="UniProtKB-SubCell"/>
</dbReference>
<reference evidence="7" key="1">
    <citation type="submission" date="2023-11" db="EMBL/GenBank/DDBJ databases">
        <authorList>
            <person name="Alioto T."/>
            <person name="Alioto T."/>
            <person name="Gomez Garrido J."/>
        </authorList>
    </citation>
    <scope>NUCLEOTIDE SEQUENCE</scope>
</reference>
<evidence type="ECO:0000256" key="4">
    <source>
        <dbReference type="ARBA" id="ARBA00023128"/>
    </source>
</evidence>
<feature type="domain" description="Prokaryotic-type class I peptide chain release factors" evidence="6">
    <location>
        <begin position="38"/>
        <end position="135"/>
    </location>
</feature>
<evidence type="ECO:0000256" key="2">
    <source>
        <dbReference type="ARBA" id="ARBA00010835"/>
    </source>
</evidence>
<name>A0AAI9E7A7_9PEZI</name>
<keyword evidence="3" id="KW-0809">Transit peptide</keyword>
<dbReference type="PANTHER" id="PTHR46203:SF1">
    <property type="entry name" value="MITOCHONDRIAL TRANSLATION RELEASE FACTOR IN RESCUE"/>
    <property type="match status" value="1"/>
</dbReference>
<dbReference type="EMBL" id="CAVMBE010000003">
    <property type="protein sequence ID" value="CAK3803007.1"/>
    <property type="molecule type" value="Genomic_DNA"/>
</dbReference>
<dbReference type="GO" id="GO:0032543">
    <property type="term" value="P:mitochondrial translation"/>
    <property type="evidence" value="ECO:0007669"/>
    <property type="project" value="UniProtKB-ARBA"/>
</dbReference>
<dbReference type="GO" id="GO:0003747">
    <property type="term" value="F:translation release factor activity"/>
    <property type="evidence" value="ECO:0007669"/>
    <property type="project" value="InterPro"/>
</dbReference>
<evidence type="ECO:0000256" key="3">
    <source>
        <dbReference type="ARBA" id="ARBA00022946"/>
    </source>
</evidence>
<keyword evidence="4" id="KW-0496">Mitochondrion</keyword>
<evidence type="ECO:0000256" key="1">
    <source>
        <dbReference type="ARBA" id="ARBA00004173"/>
    </source>
</evidence>
<evidence type="ECO:0000313" key="7">
    <source>
        <dbReference type="EMBL" id="CAK3803007.1"/>
    </source>
</evidence>
<accession>A0AAI9E7A7</accession>
<evidence type="ECO:0000259" key="6">
    <source>
        <dbReference type="Pfam" id="PF00472"/>
    </source>
</evidence>
<keyword evidence="8" id="KW-1185">Reference proteome</keyword>
<feature type="region of interest" description="Disordered" evidence="5">
    <location>
        <begin position="99"/>
        <end position="182"/>
    </location>
</feature>
<comment type="similarity">
    <text evidence="2">Belongs to the prokaryotic/mitochondrial release factor family.</text>
</comment>
<feature type="compositionally biased region" description="Basic and acidic residues" evidence="5">
    <location>
        <begin position="135"/>
        <end position="149"/>
    </location>
</feature>
<organism evidence="7 8">
    <name type="scientific">Lecanosticta acicola</name>
    <dbReference type="NCBI Taxonomy" id="111012"/>
    <lineage>
        <taxon>Eukaryota</taxon>
        <taxon>Fungi</taxon>
        <taxon>Dikarya</taxon>
        <taxon>Ascomycota</taxon>
        <taxon>Pezizomycotina</taxon>
        <taxon>Dothideomycetes</taxon>
        <taxon>Dothideomycetidae</taxon>
        <taxon>Mycosphaerellales</taxon>
        <taxon>Mycosphaerellaceae</taxon>
        <taxon>Lecanosticta</taxon>
    </lineage>
</organism>
<dbReference type="Pfam" id="PF00472">
    <property type="entry name" value="RF-1"/>
    <property type="match status" value="1"/>
</dbReference>
<comment type="caution">
    <text evidence="7">The sequence shown here is derived from an EMBL/GenBank/DDBJ whole genome shotgun (WGS) entry which is preliminary data.</text>
</comment>
<evidence type="ECO:0000313" key="8">
    <source>
        <dbReference type="Proteomes" id="UP001296104"/>
    </source>
</evidence>
<dbReference type="Proteomes" id="UP001296104">
    <property type="component" value="Unassembled WGS sequence"/>
</dbReference>
<proteinExistence type="inferred from homology"/>
<dbReference type="InterPro" id="IPR000352">
    <property type="entry name" value="Pep_chain_release_fac_I"/>
</dbReference>
<sequence>MFLLRAVDHAGSRASAQRLLRSFSTVRACLEKPLPPRIVIPESDITESFLKGTGPGGQKINKTSSAVQLKHLPTGIVVKSQETRSREQNRRTARRILAEKLEEIEKGPQSRTALKAAKASKKKASASKKARRKYRGLEEKKSAAGHEMEEGQGGVSGEVTDGSQADSNIGDESSISGSSRTS</sequence>
<evidence type="ECO:0000256" key="5">
    <source>
        <dbReference type="SAM" id="MobiDB-lite"/>
    </source>
</evidence>
<protein>
    <submittedName>
        <fullName evidence="7">Related to polypeptide chain release factors</fullName>
    </submittedName>
</protein>
<dbReference type="Gene3D" id="3.30.160.20">
    <property type="match status" value="1"/>
</dbReference>
<dbReference type="InterPro" id="IPR052405">
    <property type="entry name" value="Mito_Transl_Release_Factor"/>
</dbReference>
<feature type="compositionally biased region" description="Basic residues" evidence="5">
    <location>
        <begin position="118"/>
        <end position="134"/>
    </location>
</feature>
<dbReference type="SUPFAM" id="SSF75620">
    <property type="entry name" value="Release factor"/>
    <property type="match status" value="1"/>
</dbReference>
<dbReference type="AlphaFoldDB" id="A0AAI9E7A7"/>